<protein>
    <recommendedName>
        <fullName evidence="3">Fibronectin type-III domain-containing protein</fullName>
    </recommendedName>
</protein>
<sequence>MWSDFHSESLTNECPAPDPVLDGATNVAQDVLLQWSPGLMSSSHDIYWGTAVPLGFETNQPAHVYDPGTLTAGTTYYWAVDEVNDSGVTTGAVWSFTTTP</sequence>
<dbReference type="EMBL" id="CAAHFG010000003">
    <property type="protein sequence ID" value="VGO16245.1"/>
    <property type="molecule type" value="Genomic_DNA"/>
</dbReference>
<evidence type="ECO:0008006" key="3">
    <source>
        <dbReference type="Google" id="ProtNLM"/>
    </source>
</evidence>
<dbReference type="AlphaFoldDB" id="A0A6C2U8G4"/>
<dbReference type="Proteomes" id="UP000366872">
    <property type="component" value="Unassembled WGS sequence"/>
</dbReference>
<proteinExistence type="predicted"/>
<accession>A0A6C2U8G4</accession>
<reference evidence="1 2" key="1">
    <citation type="submission" date="2019-04" db="EMBL/GenBank/DDBJ databases">
        <authorList>
            <person name="Van Vliet M D."/>
        </authorList>
    </citation>
    <scope>NUCLEOTIDE SEQUENCE [LARGE SCALE GENOMIC DNA]</scope>
    <source>
        <strain evidence="1 2">F1</strain>
    </source>
</reference>
<organism evidence="1 2">
    <name type="scientific">Pontiella desulfatans</name>
    <dbReference type="NCBI Taxonomy" id="2750659"/>
    <lineage>
        <taxon>Bacteria</taxon>
        <taxon>Pseudomonadati</taxon>
        <taxon>Kiritimatiellota</taxon>
        <taxon>Kiritimatiellia</taxon>
        <taxon>Kiritimatiellales</taxon>
        <taxon>Pontiellaceae</taxon>
        <taxon>Pontiella</taxon>
    </lineage>
</organism>
<gene>
    <name evidence="1" type="ORF">PDESU_04836</name>
</gene>
<name>A0A6C2U8G4_PONDE</name>
<keyword evidence="2" id="KW-1185">Reference proteome</keyword>
<evidence type="ECO:0000313" key="2">
    <source>
        <dbReference type="Proteomes" id="UP000366872"/>
    </source>
</evidence>
<evidence type="ECO:0000313" key="1">
    <source>
        <dbReference type="EMBL" id="VGO16245.1"/>
    </source>
</evidence>